<dbReference type="SUPFAM" id="SSF53187">
    <property type="entry name" value="Zn-dependent exopeptidases"/>
    <property type="match status" value="1"/>
</dbReference>
<dbReference type="Pfam" id="PF05013">
    <property type="entry name" value="FGase"/>
    <property type="match status" value="1"/>
</dbReference>
<sequence>MATAIHAGHVVRDELAPYLAIDPEDRRREEDPLTDYFLSLSDNLVRVNRSRFECDMNRPRTGCISPDPADTWGLKIWQDGLPEGQIETSGQLHDRFYAEMRTLFDRLLDQHGRLLVLDLHSYNHRRDGAEAEAAPVEENPDIDIGATTLDRGVFGTLLGRFTEELGQHTMRGNALQIGENVRYPDGGNFPEWLFETYGKRTCIITLEYKKIFMDEWTGTLDIGAAQDLRTGLMHALGVARTELAKLNR</sequence>
<accession>A0A0L1KEU6</accession>
<dbReference type="AlphaFoldDB" id="A0A0L1KEU6"/>
<protein>
    <submittedName>
        <fullName evidence="1">N-formylglutamate amidohydrolase</fullName>
    </submittedName>
</protein>
<dbReference type="Gene3D" id="3.40.630.40">
    <property type="entry name" value="Zn-dependent exopeptidases"/>
    <property type="match status" value="1"/>
</dbReference>
<organism evidence="1 2">
    <name type="scientific">Qipengyuania citrea LAMA 915</name>
    <dbReference type="NCBI Taxonomy" id="1306953"/>
    <lineage>
        <taxon>Bacteria</taxon>
        <taxon>Pseudomonadati</taxon>
        <taxon>Pseudomonadota</taxon>
        <taxon>Alphaproteobacteria</taxon>
        <taxon>Sphingomonadales</taxon>
        <taxon>Erythrobacteraceae</taxon>
        <taxon>Qipengyuania</taxon>
    </lineage>
</organism>
<dbReference type="InterPro" id="IPR007709">
    <property type="entry name" value="N-FG_amidohydro"/>
</dbReference>
<comment type="caution">
    <text evidence="1">The sequence shown here is derived from an EMBL/GenBank/DDBJ whole genome shotgun (WGS) entry which is preliminary data.</text>
</comment>
<dbReference type="PATRIC" id="fig|1306953.7.peg.238"/>
<evidence type="ECO:0000313" key="2">
    <source>
        <dbReference type="Proteomes" id="UP000037446"/>
    </source>
</evidence>
<dbReference type="Proteomes" id="UP000037446">
    <property type="component" value="Unassembled WGS sequence"/>
</dbReference>
<gene>
    <name evidence="1" type="ORF">J121_234</name>
</gene>
<proteinExistence type="predicted"/>
<keyword evidence="1" id="KW-0378">Hydrolase</keyword>
<name>A0A0L1KEU6_9SPHN</name>
<dbReference type="STRING" id="1306953.J121_234"/>
<evidence type="ECO:0000313" key="1">
    <source>
        <dbReference type="EMBL" id="KNH02458.1"/>
    </source>
</evidence>
<reference evidence="1" key="1">
    <citation type="submission" date="2015-02" db="EMBL/GenBank/DDBJ databases">
        <authorList>
            <person name="Chooi Y.-H."/>
        </authorList>
    </citation>
    <scope>NUCLEOTIDE SEQUENCE [LARGE SCALE GENOMIC DNA]</scope>
    <source>
        <strain evidence="1">LAMA 915</strain>
    </source>
</reference>
<dbReference type="EMBL" id="JYNE01000022">
    <property type="protein sequence ID" value="KNH02458.1"/>
    <property type="molecule type" value="Genomic_DNA"/>
</dbReference>
<dbReference type="RefSeq" id="WP_198143434.1">
    <property type="nucleotide sequence ID" value="NZ_JYNE01000022.1"/>
</dbReference>
<dbReference type="GO" id="GO:0016787">
    <property type="term" value="F:hydrolase activity"/>
    <property type="evidence" value="ECO:0007669"/>
    <property type="project" value="UniProtKB-KW"/>
</dbReference>